<dbReference type="InterPro" id="IPR006665">
    <property type="entry name" value="OmpA-like"/>
</dbReference>
<protein>
    <submittedName>
        <fullName evidence="7">OmpA/MotB domain protein</fullName>
    </submittedName>
</protein>
<evidence type="ECO:0000256" key="3">
    <source>
        <dbReference type="ARBA" id="ARBA00023237"/>
    </source>
</evidence>
<dbReference type="HOGENOM" id="CLU_016890_5_2_5"/>
<dbReference type="PROSITE" id="PS51123">
    <property type="entry name" value="OMPA_2"/>
    <property type="match status" value="1"/>
</dbReference>
<dbReference type="AlphaFoldDB" id="E3I7A1"/>
<keyword evidence="3" id="KW-0998">Cell outer membrane</keyword>
<feature type="chain" id="PRO_5003172315" evidence="5">
    <location>
        <begin position="36"/>
        <end position="213"/>
    </location>
</feature>
<dbReference type="STRING" id="648757.Rvan_1498"/>
<reference evidence="8" key="1">
    <citation type="journal article" date="2011" name="J. Bacteriol.">
        <title>Genome sequences of eight morphologically diverse alphaproteobacteria.</title>
        <authorList>
            <consortium name="US DOE Joint Genome Institute"/>
            <person name="Brown P.J."/>
            <person name="Kysela D.T."/>
            <person name="Buechlein A."/>
            <person name="Hemmerich C."/>
            <person name="Brun Y.V."/>
        </authorList>
    </citation>
    <scope>NUCLEOTIDE SEQUENCE [LARGE SCALE GENOMIC DNA]</scope>
    <source>
        <strain evidence="8">ATCC 17100 / ATH 3.1.1 / DSM 162 / LMG 4299</strain>
    </source>
</reference>
<evidence type="ECO:0000256" key="2">
    <source>
        <dbReference type="ARBA" id="ARBA00023136"/>
    </source>
</evidence>
<dbReference type="Proteomes" id="UP000001399">
    <property type="component" value="Chromosome"/>
</dbReference>
<dbReference type="SUPFAM" id="SSF103088">
    <property type="entry name" value="OmpA-like"/>
    <property type="match status" value="1"/>
</dbReference>
<evidence type="ECO:0000313" key="8">
    <source>
        <dbReference type="Proteomes" id="UP000001399"/>
    </source>
</evidence>
<keyword evidence="8" id="KW-1185">Reference proteome</keyword>
<dbReference type="Pfam" id="PF00691">
    <property type="entry name" value="OmpA"/>
    <property type="match status" value="1"/>
</dbReference>
<comment type="subcellular location">
    <subcellularLocation>
        <location evidence="1">Cell outer membrane</location>
    </subcellularLocation>
</comment>
<dbReference type="PANTHER" id="PTHR30329">
    <property type="entry name" value="STATOR ELEMENT OF FLAGELLAR MOTOR COMPLEX"/>
    <property type="match status" value="1"/>
</dbReference>
<evidence type="ECO:0000259" key="6">
    <source>
        <dbReference type="PROSITE" id="PS51123"/>
    </source>
</evidence>
<dbReference type="InterPro" id="IPR036737">
    <property type="entry name" value="OmpA-like_sf"/>
</dbReference>
<evidence type="ECO:0000256" key="5">
    <source>
        <dbReference type="SAM" id="SignalP"/>
    </source>
</evidence>
<evidence type="ECO:0000313" key="7">
    <source>
        <dbReference type="EMBL" id="ADP70752.1"/>
    </source>
</evidence>
<evidence type="ECO:0000256" key="1">
    <source>
        <dbReference type="ARBA" id="ARBA00004442"/>
    </source>
</evidence>
<feature type="domain" description="OmpA-like" evidence="6">
    <location>
        <begin position="80"/>
        <end position="199"/>
    </location>
</feature>
<feature type="signal peptide" evidence="5">
    <location>
        <begin position="1"/>
        <end position="35"/>
    </location>
</feature>
<dbReference type="PRINTS" id="PR01021">
    <property type="entry name" value="OMPADOMAIN"/>
</dbReference>
<gene>
    <name evidence="7" type="ordered locus">Rvan_1498</name>
</gene>
<name>E3I7A1_RHOVT</name>
<sequence>MANLRCTARCALGHCSAIMLIVGALVCFRVATAFAQYPETIDAETIVKALQPKNAPPTRPLVRSYTPLNRGIAIEGPEIGEEQAPNIDLVVNFEYDQSALTMSDAQITVDTLGRALNDPRLARSRFMIIGHTDARGGDGYNLGLSQRRANAVAARLRDFHAVAANRLVAEGRGMRELKDPVRPLGGINRRVQIKTITWDSSASADRLRPLPKP</sequence>
<proteinExistence type="predicted"/>
<dbReference type="EMBL" id="CP002292">
    <property type="protein sequence ID" value="ADP70752.1"/>
    <property type="molecule type" value="Genomic_DNA"/>
</dbReference>
<keyword evidence="5" id="KW-0732">Signal</keyword>
<dbReference type="Gene3D" id="3.30.1330.60">
    <property type="entry name" value="OmpA-like domain"/>
    <property type="match status" value="1"/>
</dbReference>
<dbReference type="InterPro" id="IPR050330">
    <property type="entry name" value="Bact_OuterMem_StrucFunc"/>
</dbReference>
<organism evidence="7 8">
    <name type="scientific">Rhodomicrobium vannielii (strain ATCC 17100 / DSM 162 / LMG 4299 / NCIMB 10020 / ATH 3.1.1)</name>
    <dbReference type="NCBI Taxonomy" id="648757"/>
    <lineage>
        <taxon>Bacteria</taxon>
        <taxon>Pseudomonadati</taxon>
        <taxon>Pseudomonadota</taxon>
        <taxon>Alphaproteobacteria</taxon>
        <taxon>Hyphomicrobiales</taxon>
        <taxon>Hyphomicrobiaceae</taxon>
        <taxon>Rhodomicrobium</taxon>
    </lineage>
</organism>
<dbReference type="CDD" id="cd07185">
    <property type="entry name" value="OmpA_C-like"/>
    <property type="match status" value="1"/>
</dbReference>
<dbReference type="InterPro" id="IPR006664">
    <property type="entry name" value="OMP_bac"/>
</dbReference>
<dbReference type="PANTHER" id="PTHR30329:SF21">
    <property type="entry name" value="LIPOPROTEIN YIAD-RELATED"/>
    <property type="match status" value="1"/>
</dbReference>
<dbReference type="PROSITE" id="PS01068">
    <property type="entry name" value="OMPA_1"/>
    <property type="match status" value="1"/>
</dbReference>
<dbReference type="KEGG" id="rva:Rvan_1498"/>
<evidence type="ECO:0000256" key="4">
    <source>
        <dbReference type="PROSITE-ProRule" id="PRU00473"/>
    </source>
</evidence>
<dbReference type="OrthoDB" id="9814546at2"/>
<dbReference type="InterPro" id="IPR006690">
    <property type="entry name" value="OMPA-like_CS"/>
</dbReference>
<accession>E3I7A1</accession>
<dbReference type="eggNOG" id="COG2885">
    <property type="taxonomic scope" value="Bacteria"/>
</dbReference>
<dbReference type="GO" id="GO:0009279">
    <property type="term" value="C:cell outer membrane"/>
    <property type="evidence" value="ECO:0007669"/>
    <property type="project" value="UniProtKB-SubCell"/>
</dbReference>
<keyword evidence="2 4" id="KW-0472">Membrane</keyword>